<evidence type="ECO:0000256" key="3">
    <source>
        <dbReference type="ARBA" id="ARBA00022833"/>
    </source>
</evidence>
<feature type="region of interest" description="Disordered" evidence="5">
    <location>
        <begin position="787"/>
        <end position="828"/>
    </location>
</feature>
<keyword evidence="2 4" id="KW-0863">Zinc-finger</keyword>
<dbReference type="EMBL" id="JBGBPQ010000019">
    <property type="protein sequence ID" value="KAL1504793.1"/>
    <property type="molecule type" value="Genomic_DNA"/>
</dbReference>
<dbReference type="AlphaFoldDB" id="A0AB34ITW7"/>
<dbReference type="Proteomes" id="UP001515480">
    <property type="component" value="Unassembled WGS sequence"/>
</dbReference>
<dbReference type="PROSITE" id="PS50865">
    <property type="entry name" value="ZF_MYND_2"/>
    <property type="match status" value="1"/>
</dbReference>
<dbReference type="Gene3D" id="6.10.140.2220">
    <property type="match status" value="1"/>
</dbReference>
<feature type="compositionally biased region" description="Basic residues" evidence="5">
    <location>
        <begin position="803"/>
        <end position="818"/>
    </location>
</feature>
<feature type="domain" description="MYND-type" evidence="6">
    <location>
        <begin position="430"/>
        <end position="468"/>
    </location>
</feature>
<dbReference type="SUPFAM" id="SSF144232">
    <property type="entry name" value="HIT/MYND zinc finger-like"/>
    <property type="match status" value="1"/>
</dbReference>
<evidence type="ECO:0000313" key="7">
    <source>
        <dbReference type="EMBL" id="KAL1504793.1"/>
    </source>
</evidence>
<keyword evidence="8" id="KW-1185">Reference proteome</keyword>
<evidence type="ECO:0000256" key="5">
    <source>
        <dbReference type="SAM" id="MobiDB-lite"/>
    </source>
</evidence>
<dbReference type="InterPro" id="IPR002893">
    <property type="entry name" value="Znf_MYND"/>
</dbReference>
<feature type="compositionally biased region" description="Basic and acidic residues" evidence="5">
    <location>
        <begin position="787"/>
        <end position="802"/>
    </location>
</feature>
<sequence length="905" mass="103195">MFASLPADVLCKIATEALRKSTYRASLHVLRALAPIVPPDALLLSLTDRHLPRRFVEFVLHRRGHALVSLRGMPIGAFAEAFELLLRASPEDVECLERLDYSPVPASSAALHGLVFGHRMGDHSYRARHGPLQFWDTSRVTDMRRLFDKHEAFNEPLACWDVSNVTTMAYMFCGASAFNEPLAWDVSRVTDMHGMFSDAISFDQPLAWDVSRVTDMCSMFQCARSFNQPLAWDVSRVTDMRGMFWGARSFNQPLAWDVSRVTDMVSTFAGASSFNQPLAWDVSSATDMSCMFAGASSFDQPLAWNVSRVASMYGMFMEAVCFDQPLAWDVSRVTSVRQHQAWVMFTRAKWDMMDSDAHCYICDNAPANKNKKVFANFLIDRTNAKQFKVLDQYDITCVNVCSDGCQETARILNYEAFSYCNVAPVVPRMCFMCSGFPAVSACGRCGLAVYCGPDCQRAHWKSSHKYFCELLAAGKLPKVQFMEYDRARPAMFDTETFDHICALYEQAMRYCDHHNVPEPKLLYEKPDAAIEYLGDLISYRTGRRLGFDQKDGLLLYLTVACSELANRGALSEELERKFRVIESSIGKCMLQSGRPRTTPLGAPGRSAELFGLREDSPREVIMSCRKEFVKMMHDYLDVVEHVVRVPYVETLCVVVAHKVFADFFSARQETPPPFKLRILWVCSTIRNDIMRKYRGAANPDLLKILCLALPRLEESFAPGGFMITIPEECKELFKAEFFNISFDGDLVGRYDSATWKEKRGHGERCVTESAREKVRFLDYYVPPSEAEKEAQRRRKERADVERRLRRHSSKLAKSHHQSNTHVHSTKAAAPAKTDIEAAVWETKKQEYLEKRADEICQLRKRRQEALEKKRAQKLLHKQILDATEAYEVVHPPEHVCLAAFWKLEI</sequence>
<protein>
    <recommendedName>
        <fullName evidence="6">MYND-type domain-containing protein</fullName>
    </recommendedName>
</protein>
<dbReference type="PROSITE" id="PS01360">
    <property type="entry name" value="ZF_MYND_1"/>
    <property type="match status" value="1"/>
</dbReference>
<dbReference type="GO" id="GO:0008270">
    <property type="term" value="F:zinc ion binding"/>
    <property type="evidence" value="ECO:0007669"/>
    <property type="project" value="UniProtKB-KW"/>
</dbReference>
<keyword evidence="1" id="KW-0479">Metal-binding</keyword>
<dbReference type="Pfam" id="PF03382">
    <property type="entry name" value="DUF285"/>
    <property type="match status" value="2"/>
</dbReference>
<evidence type="ECO:0000256" key="1">
    <source>
        <dbReference type="ARBA" id="ARBA00022723"/>
    </source>
</evidence>
<evidence type="ECO:0000259" key="6">
    <source>
        <dbReference type="PROSITE" id="PS50865"/>
    </source>
</evidence>
<keyword evidence="3" id="KW-0862">Zinc</keyword>
<evidence type="ECO:0000313" key="8">
    <source>
        <dbReference type="Proteomes" id="UP001515480"/>
    </source>
</evidence>
<organism evidence="7 8">
    <name type="scientific">Prymnesium parvum</name>
    <name type="common">Toxic golden alga</name>
    <dbReference type="NCBI Taxonomy" id="97485"/>
    <lineage>
        <taxon>Eukaryota</taxon>
        <taxon>Haptista</taxon>
        <taxon>Haptophyta</taxon>
        <taxon>Prymnesiophyceae</taxon>
        <taxon>Prymnesiales</taxon>
        <taxon>Prymnesiaceae</taxon>
        <taxon>Prymnesium</taxon>
    </lineage>
</organism>
<dbReference type="InterPro" id="IPR005046">
    <property type="entry name" value="DUF285"/>
</dbReference>
<name>A0AB34ITW7_PRYPA</name>
<reference evidence="7 8" key="1">
    <citation type="journal article" date="2024" name="Science">
        <title>Giant polyketide synthase enzymes in the biosynthesis of giant marine polyether toxins.</title>
        <authorList>
            <person name="Fallon T.R."/>
            <person name="Shende V.V."/>
            <person name="Wierzbicki I.H."/>
            <person name="Pendleton A.L."/>
            <person name="Watervoot N.F."/>
            <person name="Auber R.P."/>
            <person name="Gonzalez D.J."/>
            <person name="Wisecaver J.H."/>
            <person name="Moore B.S."/>
        </authorList>
    </citation>
    <scope>NUCLEOTIDE SEQUENCE [LARGE SCALE GENOMIC DNA]</scope>
    <source>
        <strain evidence="7 8">12B1</strain>
    </source>
</reference>
<dbReference type="Pfam" id="PF01753">
    <property type="entry name" value="zf-MYND"/>
    <property type="match status" value="1"/>
</dbReference>
<evidence type="ECO:0000256" key="2">
    <source>
        <dbReference type="ARBA" id="ARBA00022771"/>
    </source>
</evidence>
<accession>A0AB34ITW7</accession>
<proteinExistence type="predicted"/>
<comment type="caution">
    <text evidence="7">The sequence shown here is derived from an EMBL/GenBank/DDBJ whole genome shotgun (WGS) entry which is preliminary data.</text>
</comment>
<gene>
    <name evidence="7" type="ORF">AB1Y20_008567</name>
</gene>
<evidence type="ECO:0000256" key="4">
    <source>
        <dbReference type="PROSITE-ProRule" id="PRU00134"/>
    </source>
</evidence>